<reference evidence="2" key="1">
    <citation type="journal article" date="2020" name="Stud. Mycol.">
        <title>101 Dothideomycetes genomes: a test case for predicting lifestyles and emergence of pathogens.</title>
        <authorList>
            <person name="Haridas S."/>
            <person name="Albert R."/>
            <person name="Binder M."/>
            <person name="Bloem J."/>
            <person name="Labutti K."/>
            <person name="Salamov A."/>
            <person name="Andreopoulos B."/>
            <person name="Baker S."/>
            <person name="Barry K."/>
            <person name="Bills G."/>
            <person name="Bluhm B."/>
            <person name="Cannon C."/>
            <person name="Castanera R."/>
            <person name="Culley D."/>
            <person name="Daum C."/>
            <person name="Ezra D."/>
            <person name="Gonzalez J."/>
            <person name="Henrissat B."/>
            <person name="Kuo A."/>
            <person name="Liang C."/>
            <person name="Lipzen A."/>
            <person name="Lutzoni F."/>
            <person name="Magnuson J."/>
            <person name="Mondo S."/>
            <person name="Nolan M."/>
            <person name="Ohm R."/>
            <person name="Pangilinan J."/>
            <person name="Park H.-J."/>
            <person name="Ramirez L."/>
            <person name="Alfaro M."/>
            <person name="Sun H."/>
            <person name="Tritt A."/>
            <person name="Yoshinaga Y."/>
            <person name="Zwiers L.-H."/>
            <person name="Turgeon B."/>
            <person name="Goodwin S."/>
            <person name="Spatafora J."/>
            <person name="Crous P."/>
            <person name="Grigoriev I."/>
        </authorList>
    </citation>
    <scope>NUCLEOTIDE SEQUENCE</scope>
    <source>
        <strain evidence="2">CBS 116005</strain>
    </source>
</reference>
<dbReference type="EMBL" id="ML995835">
    <property type="protein sequence ID" value="KAF2769311.1"/>
    <property type="molecule type" value="Genomic_DNA"/>
</dbReference>
<dbReference type="GO" id="GO:0005762">
    <property type="term" value="C:mitochondrial large ribosomal subunit"/>
    <property type="evidence" value="ECO:0007669"/>
    <property type="project" value="InterPro"/>
</dbReference>
<accession>A0A6G1L8Q0</accession>
<organism evidence="2 3">
    <name type="scientific">Teratosphaeria nubilosa</name>
    <dbReference type="NCBI Taxonomy" id="161662"/>
    <lineage>
        <taxon>Eukaryota</taxon>
        <taxon>Fungi</taxon>
        <taxon>Dikarya</taxon>
        <taxon>Ascomycota</taxon>
        <taxon>Pezizomycotina</taxon>
        <taxon>Dothideomycetes</taxon>
        <taxon>Dothideomycetidae</taxon>
        <taxon>Mycosphaerellales</taxon>
        <taxon>Teratosphaeriaceae</taxon>
        <taxon>Teratosphaeria</taxon>
    </lineage>
</organism>
<sequence length="216" mass="24197">MAAVAAEVQIARELPQRLLNFFKRFPPPQIQTVAPSTVQIAENTSSADPNATTATSVPVEPVTTNASWKKNPFLPFNNPSTGVWHGPHYSLRRQADLFKLAQAHGVLSLMPTSPKHPEVKAQRRIEHGLRVKGTGEGQRVKGHYWERTLKTRLQVRQKAMEAMPDMITLWKERGHGRGWKKYPSGKTKGKGAGVGENDIFKSEMRHAWVHQRAPTS</sequence>
<dbReference type="GO" id="GO:0003735">
    <property type="term" value="F:structural constituent of ribosome"/>
    <property type="evidence" value="ECO:0007669"/>
    <property type="project" value="InterPro"/>
</dbReference>
<feature type="domain" description="Large ribosomal subunit protein mL59" evidence="1">
    <location>
        <begin position="16"/>
        <end position="172"/>
    </location>
</feature>
<dbReference type="PANTHER" id="PTHR28041:SF1">
    <property type="entry name" value="LARGE RIBOSOMAL SUBUNIT PROTEIN ML59"/>
    <property type="match status" value="1"/>
</dbReference>
<proteinExistence type="predicted"/>
<dbReference type="OrthoDB" id="18529at2759"/>
<dbReference type="Pfam" id="PF18126">
    <property type="entry name" value="Mitoc_mL59"/>
    <property type="match status" value="1"/>
</dbReference>
<evidence type="ECO:0000313" key="2">
    <source>
        <dbReference type="EMBL" id="KAF2769311.1"/>
    </source>
</evidence>
<dbReference type="InterPro" id="IPR040922">
    <property type="entry name" value="Ribosomal_mL59_dom"/>
</dbReference>
<evidence type="ECO:0000313" key="3">
    <source>
        <dbReference type="Proteomes" id="UP000799436"/>
    </source>
</evidence>
<dbReference type="InterPro" id="IPR037507">
    <property type="entry name" value="Ribosomal_mL59"/>
</dbReference>
<evidence type="ECO:0000259" key="1">
    <source>
        <dbReference type="Pfam" id="PF18126"/>
    </source>
</evidence>
<protein>
    <recommendedName>
        <fullName evidence="1">Large ribosomal subunit protein mL59 domain-containing protein</fullName>
    </recommendedName>
</protein>
<dbReference type="PANTHER" id="PTHR28041">
    <property type="entry name" value="54S RIBOSOMAL PROTEIN L25, MITOCHONDRIAL"/>
    <property type="match status" value="1"/>
</dbReference>
<name>A0A6G1L8Q0_9PEZI</name>
<dbReference type="AlphaFoldDB" id="A0A6G1L8Q0"/>
<keyword evidence="3" id="KW-1185">Reference proteome</keyword>
<gene>
    <name evidence="2" type="ORF">EJ03DRAFT_272649</name>
</gene>
<dbReference type="Proteomes" id="UP000799436">
    <property type="component" value="Unassembled WGS sequence"/>
</dbReference>